<keyword evidence="2" id="KW-1185">Reference proteome</keyword>
<comment type="caution">
    <text evidence="1">The sequence shown here is derived from an EMBL/GenBank/DDBJ whole genome shotgun (WGS) entry which is preliminary data.</text>
</comment>
<dbReference type="OrthoDB" id="32621at84998"/>
<evidence type="ECO:0000313" key="2">
    <source>
        <dbReference type="Proteomes" id="UP000278632"/>
    </source>
</evidence>
<dbReference type="Proteomes" id="UP000278632">
    <property type="component" value="Unassembled WGS sequence"/>
</dbReference>
<protein>
    <submittedName>
        <fullName evidence="1">Uncharacterized protein</fullName>
    </submittedName>
</protein>
<proteinExistence type="predicted"/>
<dbReference type="AlphaFoldDB" id="A0A3N0B7I7"/>
<gene>
    <name evidence="1" type="ORF">DMP08_07720</name>
</gene>
<dbReference type="EMBL" id="QICD01000013">
    <property type="protein sequence ID" value="RNL43211.1"/>
    <property type="molecule type" value="Genomic_DNA"/>
</dbReference>
<dbReference type="RefSeq" id="WP_148042339.1">
    <property type="nucleotide sequence ID" value="NZ_QICD01000013.1"/>
</dbReference>
<evidence type="ECO:0000313" key="1">
    <source>
        <dbReference type="EMBL" id="RNL43211.1"/>
    </source>
</evidence>
<accession>A0A3N0B7I7</accession>
<name>A0A3N0B7I7_9ACTN</name>
<organism evidence="1 2">
    <name type="scientific">Paraeggerthella hongkongensis</name>
    <dbReference type="NCBI Taxonomy" id="230658"/>
    <lineage>
        <taxon>Bacteria</taxon>
        <taxon>Bacillati</taxon>
        <taxon>Actinomycetota</taxon>
        <taxon>Coriobacteriia</taxon>
        <taxon>Eggerthellales</taxon>
        <taxon>Eggerthellaceae</taxon>
        <taxon>Paraeggerthella</taxon>
    </lineage>
</organism>
<reference evidence="2" key="1">
    <citation type="submission" date="2018-05" db="EMBL/GenBank/DDBJ databases">
        <title>Genome Sequencing of selected type strains of the family Eggerthellaceae.</title>
        <authorList>
            <person name="Danylec N."/>
            <person name="Stoll D.A."/>
            <person name="Doetsch A."/>
            <person name="Huch M."/>
        </authorList>
    </citation>
    <scope>NUCLEOTIDE SEQUENCE [LARGE SCALE GENOMIC DNA]</scope>
    <source>
        <strain evidence="2">DSM 16106</strain>
    </source>
</reference>
<sequence length="140" mass="15655">MHLAEIANRDVVEFPDEWFVINPESAATAHSAHVVEVKHGARYNAPHFLYYCMGDAISAEEHDLIRKTAASMWPKLYHIIDMEVEPVYGDDGRIDNLHEVADAPCVGVFKLPDLSDSPYEDYPFDAKVIRAPKAIGSGDE</sequence>